<feature type="region of interest" description="Disordered" evidence="1">
    <location>
        <begin position="49"/>
        <end position="103"/>
    </location>
</feature>
<feature type="compositionally biased region" description="Polar residues" evidence="1">
    <location>
        <begin position="61"/>
        <end position="78"/>
    </location>
</feature>
<evidence type="ECO:0000256" key="1">
    <source>
        <dbReference type="SAM" id="MobiDB-lite"/>
    </source>
</evidence>
<evidence type="ECO:0000313" key="4">
    <source>
        <dbReference type="Proteomes" id="UP000030759"/>
    </source>
</evidence>
<dbReference type="PANTHER" id="PTHR14987">
    <property type="entry name" value="PROTEIN LBH-RELATED"/>
    <property type="match status" value="1"/>
</dbReference>
<dbReference type="Proteomes" id="UP000030759">
    <property type="component" value="Unassembled WGS sequence"/>
</dbReference>
<dbReference type="Pfam" id="PF15317">
    <property type="entry name" value="Lbh"/>
    <property type="match status" value="1"/>
</dbReference>
<organism evidence="3 4">
    <name type="scientific">Cricetulus griseus</name>
    <name type="common">Chinese hamster</name>
    <name type="synonym">Cricetulus barabensis griseus</name>
    <dbReference type="NCBI Taxonomy" id="10029"/>
    <lineage>
        <taxon>Eukaryota</taxon>
        <taxon>Metazoa</taxon>
        <taxon>Chordata</taxon>
        <taxon>Craniata</taxon>
        <taxon>Vertebrata</taxon>
        <taxon>Euteleostomi</taxon>
        <taxon>Mammalia</taxon>
        <taxon>Eutheria</taxon>
        <taxon>Euarchontoglires</taxon>
        <taxon>Glires</taxon>
        <taxon>Rodentia</taxon>
        <taxon>Myomorpha</taxon>
        <taxon>Muroidea</taxon>
        <taxon>Cricetidae</taxon>
        <taxon>Cricetinae</taxon>
        <taxon>Cricetulus</taxon>
    </lineage>
</organism>
<reference evidence="4" key="1">
    <citation type="journal article" date="2013" name="Nat. Biotechnol.">
        <title>Chinese hamster genome sequenced from sorted chromosomes.</title>
        <authorList>
            <person name="Brinkrolf K."/>
            <person name="Rupp O."/>
            <person name="Laux H."/>
            <person name="Kollin F."/>
            <person name="Ernst W."/>
            <person name="Linke B."/>
            <person name="Kofler R."/>
            <person name="Romand S."/>
            <person name="Hesse F."/>
            <person name="Budach W.E."/>
            <person name="Galosy S."/>
            <person name="Muller D."/>
            <person name="Noll T."/>
            <person name="Wienberg J."/>
            <person name="Jostock T."/>
            <person name="Leonard M."/>
            <person name="Grillari J."/>
            <person name="Tauch A."/>
            <person name="Goesmann A."/>
            <person name="Helk B."/>
            <person name="Mott J.E."/>
            <person name="Puhler A."/>
            <person name="Borth N."/>
        </authorList>
    </citation>
    <scope>NUCLEOTIDE SEQUENCE [LARGE SCALE GENOMIC DNA]</scope>
    <source>
        <strain evidence="4">17A/GY</strain>
    </source>
</reference>
<feature type="domain" description="LBH" evidence="2">
    <location>
        <begin position="33"/>
        <end position="59"/>
    </location>
</feature>
<dbReference type="AlphaFoldDB" id="A0A061I2F8"/>
<sequence>MSTLQSESPVEGTGGPEGKAAVGVREKGPRLCQRLPSIVVEPTDVGTVESGELRWPPEGTQRGTPQIQAAAVTSSSPPGTLGKASDHDGMEGSALGTRHSPVQ</sequence>
<dbReference type="EMBL" id="KE680397">
    <property type="protein sequence ID" value="ERE72564.1"/>
    <property type="molecule type" value="Genomic_DNA"/>
</dbReference>
<evidence type="ECO:0000313" key="3">
    <source>
        <dbReference type="EMBL" id="ERE72564.1"/>
    </source>
</evidence>
<accession>A0A061I2F8</accession>
<dbReference type="PANTHER" id="PTHR14987:SF3">
    <property type="entry name" value="LBH DOMAIN-CONTAINING PROTEIN 2"/>
    <property type="match status" value="1"/>
</dbReference>
<gene>
    <name evidence="3" type="ORF">H671_5g14934</name>
</gene>
<evidence type="ECO:0000259" key="2">
    <source>
        <dbReference type="Pfam" id="PF15317"/>
    </source>
</evidence>
<dbReference type="InterPro" id="IPR042945">
    <property type="entry name" value="LBH_dom_prot"/>
</dbReference>
<name>A0A061I2F8_CRIGR</name>
<dbReference type="InterPro" id="IPR038990">
    <property type="entry name" value="LBH_dom"/>
</dbReference>
<feature type="region of interest" description="Disordered" evidence="1">
    <location>
        <begin position="1"/>
        <end position="27"/>
    </location>
</feature>
<protein>
    <submittedName>
        <fullName evidence="3">Protein LBH-like protein</fullName>
    </submittedName>
</protein>
<proteinExistence type="predicted"/>